<protein>
    <submittedName>
        <fullName evidence="5">Cadmium resistance transcriptional regulatory protein CadC</fullName>
    </submittedName>
</protein>
<dbReference type="PRINTS" id="PR00778">
    <property type="entry name" value="HTHARSR"/>
</dbReference>
<keyword evidence="3" id="KW-0804">Transcription</keyword>
<dbReference type="EMBL" id="SJPS01000001">
    <property type="protein sequence ID" value="TWU30512.1"/>
    <property type="molecule type" value="Genomic_DNA"/>
</dbReference>
<evidence type="ECO:0000313" key="6">
    <source>
        <dbReference type="Proteomes" id="UP000318437"/>
    </source>
</evidence>
<evidence type="ECO:0000313" key="5">
    <source>
        <dbReference type="EMBL" id="TWU30512.1"/>
    </source>
</evidence>
<keyword evidence="1" id="KW-0805">Transcription regulation</keyword>
<dbReference type="SMART" id="SM00418">
    <property type="entry name" value="HTH_ARSR"/>
    <property type="match status" value="1"/>
</dbReference>
<dbReference type="InterPro" id="IPR011991">
    <property type="entry name" value="ArsR-like_HTH"/>
</dbReference>
<dbReference type="Proteomes" id="UP000318437">
    <property type="component" value="Unassembled WGS sequence"/>
</dbReference>
<organism evidence="5 6">
    <name type="scientific">Bythopirellula polymerisocia</name>
    <dbReference type="NCBI Taxonomy" id="2528003"/>
    <lineage>
        <taxon>Bacteria</taxon>
        <taxon>Pseudomonadati</taxon>
        <taxon>Planctomycetota</taxon>
        <taxon>Planctomycetia</taxon>
        <taxon>Pirellulales</taxon>
        <taxon>Lacipirellulaceae</taxon>
        <taxon>Bythopirellula</taxon>
    </lineage>
</organism>
<dbReference type="CDD" id="cd00090">
    <property type="entry name" value="HTH_ARSR"/>
    <property type="match status" value="1"/>
</dbReference>
<evidence type="ECO:0000256" key="2">
    <source>
        <dbReference type="ARBA" id="ARBA00023125"/>
    </source>
</evidence>
<keyword evidence="2" id="KW-0238">DNA-binding</keyword>
<dbReference type="GO" id="GO:0003677">
    <property type="term" value="F:DNA binding"/>
    <property type="evidence" value="ECO:0007669"/>
    <property type="project" value="UniProtKB-KW"/>
</dbReference>
<dbReference type="AlphaFoldDB" id="A0A5C6D0S8"/>
<dbReference type="PANTHER" id="PTHR33154">
    <property type="entry name" value="TRANSCRIPTIONAL REGULATOR, ARSR FAMILY"/>
    <property type="match status" value="1"/>
</dbReference>
<evidence type="ECO:0000256" key="3">
    <source>
        <dbReference type="ARBA" id="ARBA00023163"/>
    </source>
</evidence>
<dbReference type="InterPro" id="IPR051081">
    <property type="entry name" value="HTH_MetalResp_TranReg"/>
</dbReference>
<evidence type="ECO:0000259" key="4">
    <source>
        <dbReference type="PROSITE" id="PS50987"/>
    </source>
</evidence>
<dbReference type="Gene3D" id="1.10.10.10">
    <property type="entry name" value="Winged helix-like DNA-binding domain superfamily/Winged helix DNA-binding domain"/>
    <property type="match status" value="1"/>
</dbReference>
<proteinExistence type="predicted"/>
<keyword evidence="6" id="KW-1185">Reference proteome</keyword>
<name>A0A5C6D0S8_9BACT</name>
<comment type="caution">
    <text evidence="5">The sequence shown here is derived from an EMBL/GenBank/DDBJ whole genome shotgun (WGS) entry which is preliminary data.</text>
</comment>
<dbReference type="InterPro" id="IPR036390">
    <property type="entry name" value="WH_DNA-bd_sf"/>
</dbReference>
<dbReference type="InterPro" id="IPR001845">
    <property type="entry name" value="HTH_ArsR_DNA-bd_dom"/>
</dbReference>
<dbReference type="InterPro" id="IPR036388">
    <property type="entry name" value="WH-like_DNA-bd_sf"/>
</dbReference>
<dbReference type="SUPFAM" id="SSF46785">
    <property type="entry name" value="Winged helix' DNA-binding domain"/>
    <property type="match status" value="1"/>
</dbReference>
<sequence>MQLGHFQTDIGVFLASAVALRVLTPPRAGYIFRYMAKYNIGETGMRDLLAITKALADENRLRAIALLRGRELCLCQIIEVLGLAPSTVSKHMSILHQARLVESRKEGRWAYFRLAEDDAPSEALQALELVLASLKQDKQGKADQQQLKAVLKIEPEELCRMQANCRC</sequence>
<evidence type="ECO:0000256" key="1">
    <source>
        <dbReference type="ARBA" id="ARBA00023015"/>
    </source>
</evidence>
<accession>A0A5C6D0S8</accession>
<gene>
    <name evidence="5" type="primary">cadC</name>
    <name evidence="5" type="ORF">Pla144_12990</name>
</gene>
<dbReference type="GO" id="GO:0003700">
    <property type="term" value="F:DNA-binding transcription factor activity"/>
    <property type="evidence" value="ECO:0007669"/>
    <property type="project" value="InterPro"/>
</dbReference>
<dbReference type="Pfam" id="PF01022">
    <property type="entry name" value="HTH_5"/>
    <property type="match status" value="1"/>
</dbReference>
<feature type="domain" description="HTH arsR-type" evidence="4">
    <location>
        <begin position="40"/>
        <end position="138"/>
    </location>
</feature>
<dbReference type="PROSITE" id="PS50987">
    <property type="entry name" value="HTH_ARSR_2"/>
    <property type="match status" value="1"/>
</dbReference>
<reference evidence="5 6" key="1">
    <citation type="submission" date="2019-02" db="EMBL/GenBank/DDBJ databases">
        <title>Deep-cultivation of Planctomycetes and their phenomic and genomic characterization uncovers novel biology.</title>
        <authorList>
            <person name="Wiegand S."/>
            <person name="Jogler M."/>
            <person name="Boedeker C."/>
            <person name="Pinto D."/>
            <person name="Vollmers J."/>
            <person name="Rivas-Marin E."/>
            <person name="Kohn T."/>
            <person name="Peeters S.H."/>
            <person name="Heuer A."/>
            <person name="Rast P."/>
            <person name="Oberbeckmann S."/>
            <person name="Bunk B."/>
            <person name="Jeske O."/>
            <person name="Meyerdierks A."/>
            <person name="Storesund J.E."/>
            <person name="Kallscheuer N."/>
            <person name="Luecker S."/>
            <person name="Lage O.M."/>
            <person name="Pohl T."/>
            <person name="Merkel B.J."/>
            <person name="Hornburger P."/>
            <person name="Mueller R.-W."/>
            <person name="Bruemmer F."/>
            <person name="Labrenz M."/>
            <person name="Spormann A.M."/>
            <person name="Op Den Camp H."/>
            <person name="Overmann J."/>
            <person name="Amann R."/>
            <person name="Jetten M.S.M."/>
            <person name="Mascher T."/>
            <person name="Medema M.H."/>
            <person name="Devos D.P."/>
            <person name="Kaster A.-K."/>
            <person name="Ovreas L."/>
            <person name="Rohde M."/>
            <person name="Galperin M.Y."/>
            <person name="Jogler C."/>
        </authorList>
    </citation>
    <scope>NUCLEOTIDE SEQUENCE [LARGE SCALE GENOMIC DNA]</scope>
    <source>
        <strain evidence="5 6">Pla144</strain>
    </source>
</reference>
<dbReference type="PANTHER" id="PTHR33154:SF18">
    <property type="entry name" value="ARSENICAL RESISTANCE OPERON REPRESSOR"/>
    <property type="match status" value="1"/>
</dbReference>
<dbReference type="NCBIfam" id="NF033788">
    <property type="entry name" value="HTH_metalloreg"/>
    <property type="match status" value="1"/>
</dbReference>